<keyword evidence="3" id="KW-0479">Metal-binding</keyword>
<feature type="domain" description="Nudix hydrolase" evidence="8">
    <location>
        <begin position="29"/>
        <end position="167"/>
    </location>
</feature>
<keyword evidence="4" id="KW-0378">Hydrolase</keyword>
<comment type="cofactor">
    <cofactor evidence="2">
        <name>Mg(2+)</name>
        <dbReference type="ChEBI" id="CHEBI:18420"/>
    </cofactor>
</comment>
<evidence type="ECO:0000313" key="9">
    <source>
        <dbReference type="EMBL" id="CAB4950660.1"/>
    </source>
</evidence>
<protein>
    <submittedName>
        <fullName evidence="9">Unannotated protein</fullName>
    </submittedName>
</protein>
<evidence type="ECO:0000256" key="7">
    <source>
        <dbReference type="SAM" id="MobiDB-lite"/>
    </source>
</evidence>
<dbReference type="GO" id="GO:0010945">
    <property type="term" value="F:coenzyme A diphosphatase activity"/>
    <property type="evidence" value="ECO:0007669"/>
    <property type="project" value="InterPro"/>
</dbReference>
<dbReference type="InterPro" id="IPR000086">
    <property type="entry name" value="NUDIX_hydrolase_dom"/>
</dbReference>
<name>A0A6J7K3S3_9ZZZZ</name>
<dbReference type="PANTHER" id="PTHR12992:SF11">
    <property type="entry name" value="MITOCHONDRIAL COENZYME A DIPHOSPHATASE NUDT8"/>
    <property type="match status" value="1"/>
</dbReference>
<dbReference type="EMBL" id="CAFBMK010000339">
    <property type="protein sequence ID" value="CAB4950660.1"/>
    <property type="molecule type" value="Genomic_DNA"/>
</dbReference>
<reference evidence="9" key="1">
    <citation type="submission" date="2020-05" db="EMBL/GenBank/DDBJ databases">
        <authorList>
            <person name="Chiriac C."/>
            <person name="Salcher M."/>
            <person name="Ghai R."/>
            <person name="Kavagutti S V."/>
        </authorList>
    </citation>
    <scope>NUCLEOTIDE SEQUENCE</scope>
</reference>
<dbReference type="GO" id="GO:0046872">
    <property type="term" value="F:metal ion binding"/>
    <property type="evidence" value="ECO:0007669"/>
    <property type="project" value="UniProtKB-KW"/>
</dbReference>
<evidence type="ECO:0000259" key="8">
    <source>
        <dbReference type="PROSITE" id="PS51462"/>
    </source>
</evidence>
<dbReference type="Pfam" id="PF00293">
    <property type="entry name" value="NUDIX"/>
    <property type="match status" value="1"/>
</dbReference>
<comment type="cofactor">
    <cofactor evidence="1">
        <name>Mn(2+)</name>
        <dbReference type="ChEBI" id="CHEBI:29035"/>
    </cofactor>
</comment>
<evidence type="ECO:0000256" key="6">
    <source>
        <dbReference type="ARBA" id="ARBA00023211"/>
    </source>
</evidence>
<accession>A0A6J7K3S3</accession>
<evidence type="ECO:0000256" key="5">
    <source>
        <dbReference type="ARBA" id="ARBA00022842"/>
    </source>
</evidence>
<keyword evidence="5" id="KW-0460">Magnesium</keyword>
<sequence>MPTSPDARERIRSRLLPTEDAAELAAHGATRAAVLVPLVELDGLLHVVLTRRRSDMRRHAGEISFPGGRQDPEDASPTATALREAHEEVGLPPENVEILGALSPVGTFVTGFAVYPVVGWVDHPGEWQLSPREVDVVLELELGALRAGYERRRLVRRGVPFTTDAYVVDDHVVWGATGRMLTDLFERLPPELVPEAPAAAR</sequence>
<dbReference type="Gene3D" id="3.90.79.10">
    <property type="entry name" value="Nucleoside Triphosphate Pyrophosphohydrolase"/>
    <property type="match status" value="1"/>
</dbReference>
<evidence type="ECO:0000256" key="2">
    <source>
        <dbReference type="ARBA" id="ARBA00001946"/>
    </source>
</evidence>
<gene>
    <name evidence="9" type="ORF">UFOPK3564_03467</name>
</gene>
<dbReference type="InterPro" id="IPR045121">
    <property type="entry name" value="CoAse"/>
</dbReference>
<organism evidence="9">
    <name type="scientific">freshwater metagenome</name>
    <dbReference type="NCBI Taxonomy" id="449393"/>
    <lineage>
        <taxon>unclassified sequences</taxon>
        <taxon>metagenomes</taxon>
        <taxon>ecological metagenomes</taxon>
    </lineage>
</organism>
<dbReference type="CDD" id="cd03426">
    <property type="entry name" value="NUDIX_CoAse_Nudt7"/>
    <property type="match status" value="1"/>
</dbReference>
<evidence type="ECO:0000256" key="1">
    <source>
        <dbReference type="ARBA" id="ARBA00001936"/>
    </source>
</evidence>
<dbReference type="SUPFAM" id="SSF55811">
    <property type="entry name" value="Nudix"/>
    <property type="match status" value="1"/>
</dbReference>
<evidence type="ECO:0000256" key="4">
    <source>
        <dbReference type="ARBA" id="ARBA00022801"/>
    </source>
</evidence>
<dbReference type="AlphaFoldDB" id="A0A6J7K3S3"/>
<feature type="region of interest" description="Disordered" evidence="7">
    <location>
        <begin position="61"/>
        <end position="86"/>
    </location>
</feature>
<keyword evidence="6" id="KW-0464">Manganese</keyword>
<dbReference type="PANTHER" id="PTHR12992">
    <property type="entry name" value="NUDIX HYDROLASE"/>
    <property type="match status" value="1"/>
</dbReference>
<evidence type="ECO:0000256" key="3">
    <source>
        <dbReference type="ARBA" id="ARBA00022723"/>
    </source>
</evidence>
<dbReference type="PROSITE" id="PS51462">
    <property type="entry name" value="NUDIX"/>
    <property type="match status" value="1"/>
</dbReference>
<dbReference type="InterPro" id="IPR015797">
    <property type="entry name" value="NUDIX_hydrolase-like_dom_sf"/>
</dbReference>
<proteinExistence type="predicted"/>